<dbReference type="KEGG" id="jar:G7057_05785"/>
<dbReference type="Pfam" id="PF01381">
    <property type="entry name" value="HTH_3"/>
    <property type="match status" value="1"/>
</dbReference>
<sequence>MTNLGKTIRILRKSKNMTLAQLADGIISLPFLSKYERNSSDISASSFLSLLERLNVNLREFEELNSSGKEYSQKNFFKNYREALISDDLFLLNKLLNQEKEYLELDGNYRHKHNIVLINQYINKISGLAFDNNQVKLITNYLLQVEDWGYYELSLFGNSLFSLPIDSIDFLCKVAFKKASFFSDIFYLKNDLALIACNVIIVMIEQDELHRLDSLFLLADRNLENTRFYYEKNKVNYLKGLYEIKKGNIEVGKQHCMKAIETMYSLGDNINAKAHQEELKKYLN</sequence>
<dbReference type="InterPro" id="IPR001387">
    <property type="entry name" value="Cro/C1-type_HTH"/>
</dbReference>
<gene>
    <name evidence="2" type="ORF">G7057_05785</name>
</gene>
<accession>A0A6G7K9S8</accession>
<evidence type="ECO:0000259" key="1">
    <source>
        <dbReference type="PROSITE" id="PS50943"/>
    </source>
</evidence>
<dbReference type="EMBL" id="CP049740">
    <property type="protein sequence ID" value="QII82006.1"/>
    <property type="molecule type" value="Genomic_DNA"/>
</dbReference>
<dbReference type="SMART" id="SM00530">
    <property type="entry name" value="HTH_XRE"/>
    <property type="match status" value="1"/>
</dbReference>
<dbReference type="PROSITE" id="PS50943">
    <property type="entry name" value="HTH_CROC1"/>
    <property type="match status" value="1"/>
</dbReference>
<dbReference type="Pfam" id="PF21259">
    <property type="entry name" value="Rgg_C"/>
    <property type="match status" value="1"/>
</dbReference>
<dbReference type="RefSeq" id="WP_166161977.1">
    <property type="nucleotide sequence ID" value="NZ_CP049740.1"/>
</dbReference>
<dbReference type="InterPro" id="IPR053163">
    <property type="entry name" value="HTH-type_regulator_Rgg"/>
</dbReference>
<dbReference type="CDD" id="cd00093">
    <property type="entry name" value="HTH_XRE"/>
    <property type="match status" value="1"/>
</dbReference>
<dbReference type="Proteomes" id="UP000501451">
    <property type="component" value="Chromosome"/>
</dbReference>
<dbReference type="InterPro" id="IPR010982">
    <property type="entry name" value="Lambda_DNA-bd_dom_sf"/>
</dbReference>
<evidence type="ECO:0000313" key="3">
    <source>
        <dbReference type="Proteomes" id="UP000501451"/>
    </source>
</evidence>
<dbReference type="PANTHER" id="PTHR37038">
    <property type="entry name" value="TRANSCRIPTIONAL REGULATOR-RELATED"/>
    <property type="match status" value="1"/>
</dbReference>
<dbReference type="Gene3D" id="1.25.40.10">
    <property type="entry name" value="Tetratricopeptide repeat domain"/>
    <property type="match status" value="1"/>
</dbReference>
<reference evidence="2 3" key="1">
    <citation type="journal article" date="2017" name="Int. J. Syst. Evol. Microbiol.">
        <title>Jeotgalibaca porci sp. nov. and Jeotgalibaca arthritidis sp. nov., isolated from pigs, and emended description of the genus Jeotgalibaca.</title>
        <authorList>
            <person name="Zamora L."/>
            <person name="Perez-Sancho M."/>
            <person name="Dominguez L."/>
            <person name="Fernandez-Garayzabal J.F."/>
            <person name="Vela A.I."/>
        </authorList>
    </citation>
    <scope>NUCLEOTIDE SEQUENCE [LARGE SCALE GENOMIC DNA]</scope>
    <source>
        <strain evidence="2 3">CECT 9157</strain>
    </source>
</reference>
<feature type="domain" description="HTH cro/C1-type" evidence="1">
    <location>
        <begin position="8"/>
        <end position="61"/>
    </location>
</feature>
<protein>
    <submittedName>
        <fullName evidence="2">Helix-turn-helix domain-containing protein</fullName>
    </submittedName>
</protein>
<proteinExistence type="predicted"/>
<keyword evidence="3" id="KW-1185">Reference proteome</keyword>
<dbReference type="AlphaFoldDB" id="A0A6G7K9S8"/>
<evidence type="ECO:0000313" key="2">
    <source>
        <dbReference type="EMBL" id="QII82006.1"/>
    </source>
</evidence>
<dbReference type="PANTHER" id="PTHR37038:SF12">
    <property type="entry name" value="TRANSCRIPTIONAL REGULATOR"/>
    <property type="match status" value="1"/>
</dbReference>
<organism evidence="2 3">
    <name type="scientific">Jeotgalibaca arthritidis</name>
    <dbReference type="NCBI Taxonomy" id="1868794"/>
    <lineage>
        <taxon>Bacteria</taxon>
        <taxon>Bacillati</taxon>
        <taxon>Bacillota</taxon>
        <taxon>Bacilli</taxon>
        <taxon>Lactobacillales</taxon>
        <taxon>Carnobacteriaceae</taxon>
        <taxon>Jeotgalibaca</taxon>
    </lineage>
</organism>
<dbReference type="InterPro" id="IPR010057">
    <property type="entry name" value="Transcription_activator_Rgg_C"/>
</dbReference>
<dbReference type="GO" id="GO:0003677">
    <property type="term" value="F:DNA binding"/>
    <property type="evidence" value="ECO:0007669"/>
    <property type="project" value="InterPro"/>
</dbReference>
<name>A0A6G7K9S8_9LACT</name>
<dbReference type="SUPFAM" id="SSF47413">
    <property type="entry name" value="lambda repressor-like DNA-binding domains"/>
    <property type="match status" value="1"/>
</dbReference>
<dbReference type="NCBIfam" id="TIGR01716">
    <property type="entry name" value="RGG_Cterm"/>
    <property type="match status" value="1"/>
</dbReference>
<dbReference type="InterPro" id="IPR011990">
    <property type="entry name" value="TPR-like_helical_dom_sf"/>
</dbReference>